<evidence type="ECO:0000313" key="15">
    <source>
        <dbReference type="Proteomes" id="UP000014500"/>
    </source>
</evidence>
<sequence length="487" mass="55472">MAFLTTGAEKCPKHLKFVDVQCPICLSILIEPVTLPCRHELCMPCFKDTLDKVNLCCPLCRTRISSWTRRATRQNRLINQTRWTQIKQAFPELVDRRLKGTDDSQDMQNKDQNRQLTEPGGIRMEYESEKQKVINEKFQHERLNEEKLWKYLRETGKESDTQLLSISLVSNEEIASSPVEEKIRNKRQDDNSLLTSELSTKLPEYQYKLNPVLSDETSQELILTTQPEVITISSSASSSSSAKTRSESTTSNDSISQELRHFKPIKIAPKTPPKPQPDGRLIEPPLVLAKPRVLRDFSGFASTSSIETHVPLRRKLSEIVADRSKKPRKTKPNANLPADSTLRKQILPLEPDISIADQTSTYNPSTSFTARLEESLTSSCDEKLIDNSSVKTVKTSNVADNISSSQKEYLDVLKGTGSCDNRVVKIVEQQIVLMNKLKQEEADWKLAQKLQQREMQSCRSKREPYFLRKRHITAVPVVNGGQRRKHV</sequence>
<proteinExistence type="predicted"/>
<keyword evidence="6" id="KW-0227">DNA damage</keyword>
<evidence type="ECO:0000313" key="14">
    <source>
        <dbReference type="EnsemblMetazoa" id="SMAR014796-PA"/>
    </source>
</evidence>
<evidence type="ECO:0000256" key="12">
    <source>
        <dbReference type="SAM" id="MobiDB-lite"/>
    </source>
</evidence>
<feature type="compositionally biased region" description="Low complexity" evidence="12">
    <location>
        <begin position="232"/>
        <end position="251"/>
    </location>
</feature>
<dbReference type="PROSITE" id="PS50089">
    <property type="entry name" value="ZF_RING_2"/>
    <property type="match status" value="1"/>
</dbReference>
<evidence type="ECO:0000256" key="7">
    <source>
        <dbReference type="ARBA" id="ARBA00022771"/>
    </source>
</evidence>
<feature type="compositionally biased region" description="Basic and acidic residues" evidence="12">
    <location>
        <begin position="100"/>
        <end position="113"/>
    </location>
</feature>
<dbReference type="InterPro" id="IPR051657">
    <property type="entry name" value="RNF168/RNF169_E3_ubiq-ligase"/>
</dbReference>
<dbReference type="STRING" id="126957.T1JLR6"/>
<dbReference type="InterPro" id="IPR001841">
    <property type="entry name" value="Znf_RING"/>
</dbReference>
<dbReference type="Pfam" id="PF00097">
    <property type="entry name" value="zf-C3HC4"/>
    <property type="match status" value="1"/>
</dbReference>
<evidence type="ECO:0000256" key="8">
    <source>
        <dbReference type="ARBA" id="ARBA00022786"/>
    </source>
</evidence>
<comment type="subcellular location">
    <subcellularLocation>
        <location evidence="2">Nucleus</location>
    </subcellularLocation>
</comment>
<keyword evidence="7 11" id="KW-0863">Zinc-finger</keyword>
<feature type="domain" description="RING-type" evidence="13">
    <location>
        <begin position="22"/>
        <end position="61"/>
    </location>
</feature>
<dbReference type="EMBL" id="JH431603">
    <property type="status" value="NOT_ANNOTATED_CDS"/>
    <property type="molecule type" value="Genomic_DNA"/>
</dbReference>
<dbReference type="GO" id="GO:0008270">
    <property type="term" value="F:zinc ion binding"/>
    <property type="evidence" value="ECO:0007669"/>
    <property type="project" value="UniProtKB-KW"/>
</dbReference>
<reference evidence="14" key="2">
    <citation type="submission" date="2015-02" db="UniProtKB">
        <authorList>
            <consortium name="EnsemblMetazoa"/>
        </authorList>
    </citation>
    <scope>IDENTIFICATION</scope>
</reference>
<evidence type="ECO:0000259" key="13">
    <source>
        <dbReference type="PROSITE" id="PS50089"/>
    </source>
</evidence>
<protein>
    <recommendedName>
        <fullName evidence="3">RING-type E3 ubiquitin transferase</fullName>
        <ecNumber evidence="3">2.3.2.27</ecNumber>
    </recommendedName>
</protein>
<dbReference type="GO" id="GO:0061630">
    <property type="term" value="F:ubiquitin protein ligase activity"/>
    <property type="evidence" value="ECO:0007669"/>
    <property type="project" value="UniProtKB-EC"/>
</dbReference>
<keyword evidence="9" id="KW-0862">Zinc</keyword>
<evidence type="ECO:0000256" key="2">
    <source>
        <dbReference type="ARBA" id="ARBA00004123"/>
    </source>
</evidence>
<dbReference type="PANTHER" id="PTHR23328:SF0">
    <property type="entry name" value="RING-TYPE DOMAIN-CONTAINING PROTEIN"/>
    <property type="match status" value="1"/>
</dbReference>
<dbReference type="Gene3D" id="3.30.40.10">
    <property type="entry name" value="Zinc/RING finger domain, C3HC4 (zinc finger)"/>
    <property type="match status" value="1"/>
</dbReference>
<evidence type="ECO:0000256" key="6">
    <source>
        <dbReference type="ARBA" id="ARBA00022763"/>
    </source>
</evidence>
<dbReference type="OMA" id="IRMEYES"/>
<dbReference type="PANTHER" id="PTHR23328">
    <property type="entry name" value="RING-TYPE DOMAIN-CONTAINING PROTEIN"/>
    <property type="match status" value="1"/>
</dbReference>
<evidence type="ECO:0000256" key="3">
    <source>
        <dbReference type="ARBA" id="ARBA00012483"/>
    </source>
</evidence>
<feature type="region of interest" description="Disordered" evidence="12">
    <location>
        <begin position="232"/>
        <end position="282"/>
    </location>
</feature>
<dbReference type="HOGENOM" id="CLU_560587_0_0_1"/>
<dbReference type="AlphaFoldDB" id="T1JLR6"/>
<dbReference type="Proteomes" id="UP000014500">
    <property type="component" value="Unassembled WGS sequence"/>
</dbReference>
<evidence type="ECO:0000256" key="4">
    <source>
        <dbReference type="ARBA" id="ARBA00022679"/>
    </source>
</evidence>
<dbReference type="SMART" id="SM00184">
    <property type="entry name" value="RING"/>
    <property type="match status" value="1"/>
</dbReference>
<keyword evidence="4" id="KW-0808">Transferase</keyword>
<dbReference type="CDD" id="cd16550">
    <property type="entry name" value="RING-HC_RNF168"/>
    <property type="match status" value="1"/>
</dbReference>
<evidence type="ECO:0000256" key="9">
    <source>
        <dbReference type="ARBA" id="ARBA00022833"/>
    </source>
</evidence>
<comment type="catalytic activity">
    <reaction evidence="1">
        <text>S-ubiquitinyl-[E2 ubiquitin-conjugating enzyme]-L-cysteine + [acceptor protein]-L-lysine = [E2 ubiquitin-conjugating enzyme]-L-cysteine + N(6)-ubiquitinyl-[acceptor protein]-L-lysine.</text>
        <dbReference type="EC" id="2.3.2.27"/>
    </reaction>
</comment>
<name>T1JLR6_STRMM</name>
<dbReference type="InterPro" id="IPR018957">
    <property type="entry name" value="Znf_C3HC4_RING-type"/>
</dbReference>
<keyword evidence="5" id="KW-0479">Metal-binding</keyword>
<dbReference type="eggNOG" id="KOG4159">
    <property type="taxonomic scope" value="Eukaryota"/>
</dbReference>
<dbReference type="GO" id="GO:0005634">
    <property type="term" value="C:nucleus"/>
    <property type="evidence" value="ECO:0007669"/>
    <property type="project" value="UniProtKB-SubCell"/>
</dbReference>
<keyword evidence="8" id="KW-0833">Ubl conjugation pathway</keyword>
<keyword evidence="15" id="KW-1185">Reference proteome</keyword>
<dbReference type="SUPFAM" id="SSF57850">
    <property type="entry name" value="RING/U-box"/>
    <property type="match status" value="1"/>
</dbReference>
<reference evidence="15" key="1">
    <citation type="submission" date="2011-05" db="EMBL/GenBank/DDBJ databases">
        <authorList>
            <person name="Richards S.R."/>
            <person name="Qu J."/>
            <person name="Jiang H."/>
            <person name="Jhangiani S.N."/>
            <person name="Agravi P."/>
            <person name="Goodspeed R."/>
            <person name="Gross S."/>
            <person name="Mandapat C."/>
            <person name="Jackson L."/>
            <person name="Mathew T."/>
            <person name="Pu L."/>
            <person name="Thornton R."/>
            <person name="Saada N."/>
            <person name="Wilczek-Boney K.B."/>
            <person name="Lee S."/>
            <person name="Kovar C."/>
            <person name="Wu Y."/>
            <person name="Scherer S.E."/>
            <person name="Worley K.C."/>
            <person name="Muzny D.M."/>
            <person name="Gibbs R."/>
        </authorList>
    </citation>
    <scope>NUCLEOTIDE SEQUENCE</scope>
    <source>
        <strain evidence="15">Brora</strain>
    </source>
</reference>
<dbReference type="GO" id="GO:0006302">
    <property type="term" value="P:double-strand break repair"/>
    <property type="evidence" value="ECO:0007669"/>
    <property type="project" value="TreeGrafter"/>
</dbReference>
<accession>T1JLR6</accession>
<feature type="region of interest" description="Disordered" evidence="12">
    <location>
        <begin position="100"/>
        <end position="122"/>
    </location>
</feature>
<evidence type="ECO:0000256" key="11">
    <source>
        <dbReference type="PROSITE-ProRule" id="PRU00175"/>
    </source>
</evidence>
<dbReference type="GO" id="GO:0035861">
    <property type="term" value="C:site of double-strand break"/>
    <property type="evidence" value="ECO:0007669"/>
    <property type="project" value="TreeGrafter"/>
</dbReference>
<dbReference type="GO" id="GO:0031491">
    <property type="term" value="F:nucleosome binding"/>
    <property type="evidence" value="ECO:0007669"/>
    <property type="project" value="TreeGrafter"/>
</dbReference>
<evidence type="ECO:0000256" key="5">
    <source>
        <dbReference type="ARBA" id="ARBA00022723"/>
    </source>
</evidence>
<dbReference type="EC" id="2.3.2.27" evidence="3"/>
<dbReference type="EnsemblMetazoa" id="SMAR014796-RA">
    <property type="protein sequence ID" value="SMAR014796-PA"/>
    <property type="gene ID" value="SMAR014796"/>
</dbReference>
<dbReference type="InterPro" id="IPR013083">
    <property type="entry name" value="Znf_RING/FYVE/PHD"/>
</dbReference>
<evidence type="ECO:0000256" key="10">
    <source>
        <dbReference type="ARBA" id="ARBA00023242"/>
    </source>
</evidence>
<organism evidence="14 15">
    <name type="scientific">Strigamia maritima</name>
    <name type="common">European centipede</name>
    <name type="synonym">Geophilus maritimus</name>
    <dbReference type="NCBI Taxonomy" id="126957"/>
    <lineage>
        <taxon>Eukaryota</taxon>
        <taxon>Metazoa</taxon>
        <taxon>Ecdysozoa</taxon>
        <taxon>Arthropoda</taxon>
        <taxon>Myriapoda</taxon>
        <taxon>Chilopoda</taxon>
        <taxon>Pleurostigmophora</taxon>
        <taxon>Geophilomorpha</taxon>
        <taxon>Linotaeniidae</taxon>
        <taxon>Strigamia</taxon>
    </lineage>
</organism>
<keyword evidence="10" id="KW-0539">Nucleus</keyword>
<evidence type="ECO:0000256" key="1">
    <source>
        <dbReference type="ARBA" id="ARBA00000900"/>
    </source>
</evidence>